<dbReference type="EMBL" id="LBZM01000007">
    <property type="protein sequence ID" value="KKR72346.1"/>
    <property type="molecule type" value="Genomic_DNA"/>
</dbReference>
<feature type="domain" description="Cytidyltransferase-like" evidence="3">
    <location>
        <begin position="19"/>
        <end position="148"/>
    </location>
</feature>
<reference evidence="4 5" key="1">
    <citation type="journal article" date="2015" name="Nature">
        <title>rRNA introns, odd ribosomes, and small enigmatic genomes across a large radiation of phyla.</title>
        <authorList>
            <person name="Brown C.T."/>
            <person name="Hug L.A."/>
            <person name="Thomas B.C."/>
            <person name="Sharon I."/>
            <person name="Castelle C.J."/>
            <person name="Singh A."/>
            <person name="Wilkins M.J."/>
            <person name="Williams K.H."/>
            <person name="Banfield J.F."/>
        </authorList>
    </citation>
    <scope>NUCLEOTIDE SEQUENCE [LARGE SCALE GENOMIC DNA]</scope>
</reference>
<dbReference type="Gene3D" id="3.40.50.620">
    <property type="entry name" value="HUPs"/>
    <property type="match status" value="1"/>
</dbReference>
<dbReference type="PANTHER" id="PTHR40732">
    <property type="entry name" value="UPF0218 PROTEIN TK1697"/>
    <property type="match status" value="1"/>
</dbReference>
<dbReference type="Pfam" id="PF01467">
    <property type="entry name" value="CTP_transf_like"/>
    <property type="match status" value="1"/>
</dbReference>
<dbReference type="GO" id="GO:0005525">
    <property type="term" value="F:GTP binding"/>
    <property type="evidence" value="ECO:0007669"/>
    <property type="project" value="UniProtKB-KW"/>
</dbReference>
<name>A0A0G0TC04_9BACT</name>
<accession>A0A0G0TC04</accession>
<dbReference type="PATRIC" id="fig|1618482.3.peg.419"/>
<evidence type="ECO:0000256" key="1">
    <source>
        <dbReference type="ARBA" id="ARBA00022741"/>
    </source>
</evidence>
<sequence length="342" mass="38437">MQGKMKGRSALYTFKKVAVGGTFDRFHKGHEELLQTAFSLGDQVVIGLTDDTMVLSKVLSELIESYEVRKKHLQNFLRKHQFLSRSKIVRLNDSLGPALTDNTIKAVVVGPRVSPEVIFKIKKVKPVISCKTIFASDGSYLSSTRIRTGRVQRDGTIYNIPETNLNLPDRLRKILKKPFGDRVENLAVFKKGKKRLLLSVGDASAVKLISQNILPDIIILDGMIRKKKVFTQEQIKRLVGSDYHFIRTINLAGTITVDLVTCIQKALDVYISQKKRTVIFVRGEDDLAVLPAVYLAPLLSRVVYGQPPFSDRLIKPGMISITVTEKTKKQIGKLLDQFSMLQ</sequence>
<dbReference type="InterPro" id="IPR004821">
    <property type="entry name" value="Cyt_trans-like"/>
</dbReference>
<comment type="caution">
    <text evidence="4">The sequence shown here is derived from an EMBL/GenBank/DDBJ whole genome shotgun (WGS) entry which is preliminary data.</text>
</comment>
<dbReference type="SUPFAM" id="SSF52374">
    <property type="entry name" value="Nucleotidylyl transferase"/>
    <property type="match status" value="1"/>
</dbReference>
<dbReference type="GO" id="GO:0015937">
    <property type="term" value="P:coenzyme A biosynthetic process"/>
    <property type="evidence" value="ECO:0007669"/>
    <property type="project" value="InterPro"/>
</dbReference>
<evidence type="ECO:0000313" key="4">
    <source>
        <dbReference type="EMBL" id="KKR72346.1"/>
    </source>
</evidence>
<keyword evidence="1" id="KW-0547">Nucleotide-binding</keyword>
<evidence type="ECO:0000313" key="5">
    <source>
        <dbReference type="Proteomes" id="UP000034664"/>
    </source>
</evidence>
<dbReference type="NCBIfam" id="NF001985">
    <property type="entry name" value="PRK00777.1"/>
    <property type="match status" value="1"/>
</dbReference>
<dbReference type="GO" id="GO:0016301">
    <property type="term" value="F:kinase activity"/>
    <property type="evidence" value="ECO:0007669"/>
    <property type="project" value="InterPro"/>
</dbReference>
<dbReference type="HAMAP" id="MF_00590">
    <property type="entry name" value="Dephospho_CoA_kinase_GTP_dep"/>
    <property type="match status" value="1"/>
</dbReference>
<gene>
    <name evidence="4" type="ORF">UU14_C0007G0027</name>
</gene>
<dbReference type="InterPro" id="IPR007164">
    <property type="entry name" value="GTP-dep_dephospho-CoA_kin"/>
</dbReference>
<dbReference type="Pfam" id="PF04019">
    <property type="entry name" value="DUF359"/>
    <property type="match status" value="1"/>
</dbReference>
<evidence type="ECO:0000259" key="3">
    <source>
        <dbReference type="Pfam" id="PF01467"/>
    </source>
</evidence>
<keyword evidence="4" id="KW-0808">Transferase</keyword>
<protein>
    <submittedName>
        <fullName evidence="4">Cytidyltransferase-related domain protein</fullName>
    </submittedName>
</protein>
<dbReference type="InterPro" id="IPR014729">
    <property type="entry name" value="Rossmann-like_a/b/a_fold"/>
</dbReference>
<organism evidence="4 5">
    <name type="scientific">Candidatus Roizmanbacteria bacterium GW2011_GWB1_40_7</name>
    <dbReference type="NCBI Taxonomy" id="1618482"/>
    <lineage>
        <taxon>Bacteria</taxon>
        <taxon>Candidatus Roizmaniibacteriota</taxon>
    </lineage>
</organism>
<dbReference type="Proteomes" id="UP000034664">
    <property type="component" value="Unassembled WGS sequence"/>
</dbReference>
<dbReference type="NCBIfam" id="TIGR00125">
    <property type="entry name" value="cyt_tran_rel"/>
    <property type="match status" value="1"/>
</dbReference>
<proteinExistence type="inferred from homology"/>
<dbReference type="AlphaFoldDB" id="A0A0G0TC04"/>
<dbReference type="PANTHER" id="PTHR40732:SF1">
    <property type="entry name" value="GTP-DEPENDENT DEPHOSPHO-COA KINASE"/>
    <property type="match status" value="1"/>
</dbReference>
<keyword evidence="2" id="KW-0342">GTP-binding</keyword>
<evidence type="ECO:0000256" key="2">
    <source>
        <dbReference type="ARBA" id="ARBA00023134"/>
    </source>
</evidence>